<accession>A0A2L2TPX5</accession>
<dbReference type="KEGG" id="fvn:FVRRES_10700"/>
<proteinExistence type="predicted"/>
<dbReference type="GeneID" id="37262338"/>
<dbReference type="RefSeq" id="XP_025594337.1">
    <property type="nucleotide sequence ID" value="XM_025725771.1"/>
</dbReference>
<dbReference type="AlphaFoldDB" id="A0A2L2TPX5"/>
<feature type="region of interest" description="Disordered" evidence="1">
    <location>
        <begin position="86"/>
        <end position="109"/>
    </location>
</feature>
<feature type="compositionally biased region" description="Acidic residues" evidence="1">
    <location>
        <begin position="295"/>
        <end position="306"/>
    </location>
</feature>
<evidence type="ECO:0000313" key="3">
    <source>
        <dbReference type="Proteomes" id="UP000245910"/>
    </source>
</evidence>
<protein>
    <submittedName>
        <fullName evidence="2">Uncharacterized protein</fullName>
    </submittedName>
</protein>
<feature type="region of interest" description="Disordered" evidence="1">
    <location>
        <begin position="212"/>
        <end position="320"/>
    </location>
</feature>
<evidence type="ECO:0000256" key="1">
    <source>
        <dbReference type="SAM" id="MobiDB-lite"/>
    </source>
</evidence>
<evidence type="ECO:0000313" key="2">
    <source>
        <dbReference type="EMBL" id="CEI70623.1"/>
    </source>
</evidence>
<organism evidence="2 3">
    <name type="scientific">Fusarium venenatum</name>
    <dbReference type="NCBI Taxonomy" id="56646"/>
    <lineage>
        <taxon>Eukaryota</taxon>
        <taxon>Fungi</taxon>
        <taxon>Dikarya</taxon>
        <taxon>Ascomycota</taxon>
        <taxon>Pezizomycotina</taxon>
        <taxon>Sordariomycetes</taxon>
        <taxon>Hypocreomycetidae</taxon>
        <taxon>Hypocreales</taxon>
        <taxon>Nectriaceae</taxon>
        <taxon>Fusarium</taxon>
    </lineage>
</organism>
<dbReference type="EMBL" id="LN649231">
    <property type="protein sequence ID" value="CEI70623.1"/>
    <property type="molecule type" value="Genomic_DNA"/>
</dbReference>
<feature type="compositionally biased region" description="Polar residues" evidence="1">
    <location>
        <begin position="263"/>
        <end position="294"/>
    </location>
</feature>
<sequence length="378" mass="41626">MVQIPIRGKKAFVALEEPICGPSTNKEPSLGTCDLTMQVQLKSVASDRSLQIQLPPDTSTCSFEVELPPATSNLTIHVERAPARRLNNSTTPKRPSLHRATTMSVTKGQKASVVQTQTASTSQASFTGHEEVKRRIRKVRYLRDVAFSPETCKSSIRVRLPTPVQRCNEEIYQGPVPKSEEASSSQKLEADIGESFCRSVIDAAPSPRALDFPIRVKLPPTQPVDDNRNSQEISSRQALPRPFLIPHVDSSECSDSAYETVEPATSSDESESYSTVDTSELHSSSGYYASGETSESNDDTTNEQESQDSGLSSSADSEHEGASINLEARFDELNAQITSYKLAPKCLETEENLVRESERLLADIHASWLELHRNRDSN</sequence>
<dbReference type="Proteomes" id="UP000245910">
    <property type="component" value="Chromosome III"/>
</dbReference>
<reference evidence="3" key="1">
    <citation type="submission" date="2014-10" db="EMBL/GenBank/DDBJ databases">
        <authorList>
            <person name="King R."/>
        </authorList>
    </citation>
    <scope>NUCLEOTIDE SEQUENCE [LARGE SCALE GENOMIC DNA]</scope>
    <source>
        <strain evidence="3">A3/5</strain>
    </source>
</reference>
<name>A0A2L2TPX5_9HYPO</name>
<keyword evidence="3" id="KW-1185">Reference proteome</keyword>